<proteinExistence type="inferred from homology"/>
<reference evidence="5 6" key="1">
    <citation type="submission" date="2020-04" db="EMBL/GenBank/DDBJ databases">
        <title>Plant Genome Project.</title>
        <authorList>
            <person name="Zhang R.-G."/>
        </authorList>
    </citation>
    <scope>NUCLEOTIDE SEQUENCE [LARGE SCALE GENOMIC DNA]</scope>
    <source>
        <strain evidence="5">YNK0</strain>
        <tissue evidence="5">Leaf</tissue>
    </source>
</reference>
<dbReference type="GO" id="GO:0080043">
    <property type="term" value="F:quercetin 3-O-glucosyltransferase activity"/>
    <property type="evidence" value="ECO:0007669"/>
    <property type="project" value="TreeGrafter"/>
</dbReference>
<protein>
    <submittedName>
        <fullName evidence="5">Uncharacterized protein</fullName>
    </submittedName>
</protein>
<dbReference type="SUPFAM" id="SSF53756">
    <property type="entry name" value="UDP-Glycosyltransferase/glycogen phosphorylase"/>
    <property type="match status" value="1"/>
</dbReference>
<dbReference type="PANTHER" id="PTHR11926">
    <property type="entry name" value="GLUCOSYL/GLUCURONOSYL TRANSFERASES"/>
    <property type="match status" value="1"/>
</dbReference>
<evidence type="ECO:0000256" key="1">
    <source>
        <dbReference type="ARBA" id="ARBA00009995"/>
    </source>
</evidence>
<evidence type="ECO:0000256" key="3">
    <source>
        <dbReference type="ARBA" id="ARBA00022679"/>
    </source>
</evidence>
<evidence type="ECO:0000256" key="4">
    <source>
        <dbReference type="SAM" id="Phobius"/>
    </source>
</evidence>
<dbReference type="PANTHER" id="PTHR11926:SF1553">
    <property type="entry name" value="GLYCOSYLTRANSFERASE"/>
    <property type="match status" value="1"/>
</dbReference>
<evidence type="ECO:0000256" key="2">
    <source>
        <dbReference type="ARBA" id="ARBA00022676"/>
    </source>
</evidence>
<gene>
    <name evidence="5" type="ORF">HHK36_013365</name>
</gene>
<comment type="similarity">
    <text evidence="1">Belongs to the UDP-glycosyltransferase family.</text>
</comment>
<keyword evidence="4" id="KW-0812">Transmembrane</keyword>
<dbReference type="Proteomes" id="UP000655225">
    <property type="component" value="Unassembled WGS sequence"/>
</dbReference>
<accession>A0A834Z8P6</accession>
<dbReference type="AlphaFoldDB" id="A0A834Z8P6"/>
<feature type="transmembrane region" description="Helical" evidence="4">
    <location>
        <begin position="129"/>
        <end position="148"/>
    </location>
</feature>
<keyword evidence="2" id="KW-0328">Glycosyltransferase</keyword>
<sequence>MDDRERGSKAHVLVFPGPGQGHINPMLQFAKRLAFRGIKVTLATTVFISKSMQAEVGSIQIETNSDGYDEGGYDSANSAEEYCERLKDNGSRTLTQLIFKYQDSDYPFTCLLYDPFLPWALDVAKHFDLFGAAFFTQSCAIFAIYYYIRCARLTVPFATQDVQMPGLPSLGISHFPSFVSDKGSHPYFLMMFLDQYSNLDQADWILINSFDKLEAEVLNCLMGHWRIKMIGPTVPSLYLDKHIEGDNGYGLNLWKPNVDACMKWLDARETGSVIYVSFGSVTKLEVEQMEELAWVLGMSNKYFLWVTLEGLSLGVPLVGVPRWTDQPTNAKYVEGVWGVGVRARMDEMGMVKREEIERCIREVMEGLKGKTFEKNSSRWRELAKEAVDVGGSSDKNIEEFVSELVRVKRP</sequence>
<dbReference type="OMA" id="PEDTCMQ"/>
<keyword evidence="4" id="KW-1133">Transmembrane helix</keyword>
<name>A0A834Z8P6_TETSI</name>
<keyword evidence="4" id="KW-0472">Membrane</keyword>
<keyword evidence="3" id="KW-0808">Transferase</keyword>
<keyword evidence="6" id="KW-1185">Reference proteome</keyword>
<evidence type="ECO:0000313" key="5">
    <source>
        <dbReference type="EMBL" id="KAF8402410.1"/>
    </source>
</evidence>
<organism evidence="5 6">
    <name type="scientific">Tetracentron sinense</name>
    <name type="common">Spur-leaf</name>
    <dbReference type="NCBI Taxonomy" id="13715"/>
    <lineage>
        <taxon>Eukaryota</taxon>
        <taxon>Viridiplantae</taxon>
        <taxon>Streptophyta</taxon>
        <taxon>Embryophyta</taxon>
        <taxon>Tracheophyta</taxon>
        <taxon>Spermatophyta</taxon>
        <taxon>Magnoliopsida</taxon>
        <taxon>Trochodendrales</taxon>
        <taxon>Trochodendraceae</taxon>
        <taxon>Tetracentron</taxon>
    </lineage>
</organism>
<dbReference type="Gene3D" id="3.40.50.2000">
    <property type="entry name" value="Glycogen Phosphorylase B"/>
    <property type="match status" value="3"/>
</dbReference>
<evidence type="ECO:0000313" key="6">
    <source>
        <dbReference type="Proteomes" id="UP000655225"/>
    </source>
</evidence>
<dbReference type="EMBL" id="JABCRI010000008">
    <property type="protein sequence ID" value="KAF8402410.1"/>
    <property type="molecule type" value="Genomic_DNA"/>
</dbReference>
<comment type="caution">
    <text evidence="5">The sequence shown here is derived from an EMBL/GenBank/DDBJ whole genome shotgun (WGS) entry which is preliminary data.</text>
</comment>
<dbReference type="OrthoDB" id="5835829at2759"/>
<dbReference type="CDD" id="cd03784">
    <property type="entry name" value="GT1_Gtf-like"/>
    <property type="match status" value="1"/>
</dbReference>
<dbReference type="GO" id="GO:0080044">
    <property type="term" value="F:quercetin 7-O-glucosyltransferase activity"/>
    <property type="evidence" value="ECO:0007669"/>
    <property type="project" value="TreeGrafter"/>
</dbReference>
<dbReference type="Pfam" id="PF00201">
    <property type="entry name" value="UDPGT"/>
    <property type="match status" value="1"/>
</dbReference>
<dbReference type="InterPro" id="IPR002213">
    <property type="entry name" value="UDP_glucos_trans"/>
</dbReference>
<dbReference type="FunFam" id="3.40.50.2000:FF:000057">
    <property type="entry name" value="Glycosyltransferase"/>
    <property type="match status" value="1"/>
</dbReference>